<accession>A0A853AJA3</accession>
<proteinExistence type="inferred from homology"/>
<name>A0A853AJA3_9PSEU</name>
<organism evidence="8 9">
    <name type="scientific">Saccharopolyspora hordei</name>
    <dbReference type="NCBI Taxonomy" id="1838"/>
    <lineage>
        <taxon>Bacteria</taxon>
        <taxon>Bacillati</taxon>
        <taxon>Actinomycetota</taxon>
        <taxon>Actinomycetes</taxon>
        <taxon>Pseudonocardiales</taxon>
        <taxon>Pseudonocardiaceae</taxon>
        <taxon>Saccharopolyspora</taxon>
    </lineage>
</organism>
<feature type="transmembrane region" description="Helical" evidence="6">
    <location>
        <begin position="72"/>
        <end position="92"/>
    </location>
</feature>
<keyword evidence="9" id="KW-1185">Reference proteome</keyword>
<evidence type="ECO:0000313" key="8">
    <source>
        <dbReference type="EMBL" id="NYI84088.1"/>
    </source>
</evidence>
<gene>
    <name evidence="8" type="ORF">HNR68_002718</name>
</gene>
<evidence type="ECO:0000256" key="5">
    <source>
        <dbReference type="ARBA" id="ARBA00023136"/>
    </source>
</evidence>
<evidence type="ECO:0000256" key="1">
    <source>
        <dbReference type="ARBA" id="ARBA00004141"/>
    </source>
</evidence>
<protein>
    <recommendedName>
        <fullName evidence="6">Probable membrane transporter protein</fullName>
    </recommendedName>
</protein>
<keyword evidence="6" id="KW-1003">Cell membrane</keyword>
<comment type="similarity">
    <text evidence="2 6">Belongs to the 4-toluene sulfonate uptake permease (TSUP) (TC 2.A.102) family.</text>
</comment>
<sequence>MDWGVAATGLLTGLMVGVTGMGGGALTMPLLTLVFGVPPLAAVSSDLVAAAVVKPVGAAVHLRRGTVRPQLVGWLCLGSLPCAAVGSLLAGSLGRTAESVLEDVIGVAVLLAVGTLLARMWLDHRAADGGAPVRPVPTVLLGGVAGMVVGLTSVGSGSIVIVVLLLLHRGLSSARLVGTDLVHAVPLVLVAAAGHLLAGDVRPGLVGALLVGSLPGVLVGALVSARVPDRPVRVLVGGMLVTSGSVVLGADVVLGGAAGLLAVLVGAALPLLRGAGVVGRARGARAGEVSGEGGRPRAGRTAGGTGGGAPAHGADDGIVHIGPEGARRGG</sequence>
<evidence type="ECO:0000256" key="2">
    <source>
        <dbReference type="ARBA" id="ARBA00009142"/>
    </source>
</evidence>
<dbReference type="Proteomes" id="UP000587002">
    <property type="component" value="Unassembled WGS sequence"/>
</dbReference>
<evidence type="ECO:0000256" key="6">
    <source>
        <dbReference type="RuleBase" id="RU363041"/>
    </source>
</evidence>
<evidence type="ECO:0000256" key="3">
    <source>
        <dbReference type="ARBA" id="ARBA00022692"/>
    </source>
</evidence>
<evidence type="ECO:0000313" key="9">
    <source>
        <dbReference type="Proteomes" id="UP000587002"/>
    </source>
</evidence>
<dbReference type="InterPro" id="IPR002781">
    <property type="entry name" value="TM_pro_TauE-like"/>
</dbReference>
<feature type="transmembrane region" description="Helical" evidence="6">
    <location>
        <begin position="104"/>
        <end position="122"/>
    </location>
</feature>
<keyword evidence="4 6" id="KW-1133">Transmembrane helix</keyword>
<dbReference type="GO" id="GO:0005886">
    <property type="term" value="C:plasma membrane"/>
    <property type="evidence" value="ECO:0007669"/>
    <property type="project" value="UniProtKB-SubCell"/>
</dbReference>
<dbReference type="PANTHER" id="PTHR43701:SF2">
    <property type="entry name" value="MEMBRANE TRANSPORTER PROTEIN YJNA-RELATED"/>
    <property type="match status" value="1"/>
</dbReference>
<keyword evidence="5 6" id="KW-0472">Membrane</keyword>
<dbReference type="InterPro" id="IPR051598">
    <property type="entry name" value="TSUP/Inactive_protease-like"/>
</dbReference>
<dbReference type="RefSeq" id="WP_343050132.1">
    <property type="nucleotide sequence ID" value="NZ_BAABFH010000001.1"/>
</dbReference>
<evidence type="ECO:0000256" key="7">
    <source>
        <dbReference type="SAM" id="MobiDB-lite"/>
    </source>
</evidence>
<feature type="compositionally biased region" description="Gly residues" evidence="7">
    <location>
        <begin position="301"/>
        <end position="310"/>
    </location>
</feature>
<feature type="transmembrane region" description="Helical" evidence="6">
    <location>
        <begin position="6"/>
        <end position="26"/>
    </location>
</feature>
<feature type="transmembrane region" description="Helical" evidence="6">
    <location>
        <begin position="256"/>
        <end position="275"/>
    </location>
</feature>
<dbReference type="Pfam" id="PF01925">
    <property type="entry name" value="TauE"/>
    <property type="match status" value="1"/>
</dbReference>
<keyword evidence="3 6" id="KW-0812">Transmembrane</keyword>
<evidence type="ECO:0000256" key="4">
    <source>
        <dbReference type="ARBA" id="ARBA00022989"/>
    </source>
</evidence>
<feature type="region of interest" description="Disordered" evidence="7">
    <location>
        <begin position="285"/>
        <end position="330"/>
    </location>
</feature>
<feature type="transmembrane region" description="Helical" evidence="6">
    <location>
        <begin position="232"/>
        <end position="250"/>
    </location>
</feature>
<dbReference type="PANTHER" id="PTHR43701">
    <property type="entry name" value="MEMBRANE TRANSPORTER PROTEIN MJ0441-RELATED"/>
    <property type="match status" value="1"/>
</dbReference>
<feature type="transmembrane region" description="Helical" evidence="6">
    <location>
        <begin position="179"/>
        <end position="198"/>
    </location>
</feature>
<comment type="subcellular location">
    <subcellularLocation>
        <location evidence="6">Cell membrane</location>
        <topology evidence="6">Multi-pass membrane protein</topology>
    </subcellularLocation>
    <subcellularLocation>
        <location evidence="1">Membrane</location>
        <topology evidence="1">Multi-pass membrane protein</topology>
    </subcellularLocation>
</comment>
<feature type="transmembrane region" description="Helical" evidence="6">
    <location>
        <begin position="204"/>
        <end position="225"/>
    </location>
</feature>
<comment type="caution">
    <text evidence="8">The sequence shown here is derived from an EMBL/GenBank/DDBJ whole genome shotgun (WGS) entry which is preliminary data.</text>
</comment>
<reference evidence="8 9" key="1">
    <citation type="submission" date="2020-07" db="EMBL/GenBank/DDBJ databases">
        <title>Sequencing the genomes of 1000 actinobacteria strains.</title>
        <authorList>
            <person name="Klenk H.-P."/>
        </authorList>
    </citation>
    <scope>NUCLEOTIDE SEQUENCE [LARGE SCALE GENOMIC DNA]</scope>
    <source>
        <strain evidence="8 9">DSM 44065</strain>
    </source>
</reference>
<dbReference type="AlphaFoldDB" id="A0A853AJA3"/>
<feature type="transmembrane region" description="Helical" evidence="6">
    <location>
        <begin position="142"/>
        <end position="167"/>
    </location>
</feature>
<dbReference type="EMBL" id="JACCFJ010000001">
    <property type="protein sequence ID" value="NYI84088.1"/>
    <property type="molecule type" value="Genomic_DNA"/>
</dbReference>